<gene>
    <name evidence="2" type="ORF">EV384_4634</name>
</gene>
<reference evidence="2 3" key="1">
    <citation type="submission" date="2019-02" db="EMBL/GenBank/DDBJ databases">
        <title>Sequencing the genomes of 1000 actinobacteria strains.</title>
        <authorList>
            <person name="Klenk H.-P."/>
        </authorList>
    </citation>
    <scope>NUCLEOTIDE SEQUENCE [LARGE SCALE GENOMIC DNA]</scope>
    <source>
        <strain evidence="2 3">DSM 45612</strain>
    </source>
</reference>
<dbReference type="OrthoDB" id="3354527at2"/>
<evidence type="ECO:0000313" key="3">
    <source>
        <dbReference type="Proteomes" id="UP000294114"/>
    </source>
</evidence>
<dbReference type="EMBL" id="SHLD01000001">
    <property type="protein sequence ID" value="RZU76037.1"/>
    <property type="molecule type" value="Genomic_DNA"/>
</dbReference>
<keyword evidence="1" id="KW-0472">Membrane</keyword>
<keyword evidence="3" id="KW-1185">Reference proteome</keyword>
<organism evidence="2 3">
    <name type="scientific">Micromonospora kangleipakensis</name>
    <dbReference type="NCBI Taxonomy" id="1077942"/>
    <lineage>
        <taxon>Bacteria</taxon>
        <taxon>Bacillati</taxon>
        <taxon>Actinomycetota</taxon>
        <taxon>Actinomycetes</taxon>
        <taxon>Micromonosporales</taxon>
        <taxon>Micromonosporaceae</taxon>
        <taxon>Micromonospora</taxon>
    </lineage>
</organism>
<feature type="transmembrane region" description="Helical" evidence="1">
    <location>
        <begin position="28"/>
        <end position="45"/>
    </location>
</feature>
<evidence type="ECO:0000313" key="2">
    <source>
        <dbReference type="EMBL" id="RZU76037.1"/>
    </source>
</evidence>
<evidence type="ECO:0000256" key="1">
    <source>
        <dbReference type="SAM" id="Phobius"/>
    </source>
</evidence>
<dbReference type="Proteomes" id="UP000294114">
    <property type="component" value="Unassembled WGS sequence"/>
</dbReference>
<keyword evidence="1" id="KW-0812">Transmembrane</keyword>
<feature type="transmembrane region" description="Helical" evidence="1">
    <location>
        <begin position="51"/>
        <end position="71"/>
    </location>
</feature>
<name>A0A4Q8BDQ9_9ACTN</name>
<accession>A0A4Q8BDQ9</accession>
<proteinExistence type="predicted"/>
<comment type="caution">
    <text evidence="2">The sequence shown here is derived from an EMBL/GenBank/DDBJ whole genome shotgun (WGS) entry which is preliminary data.</text>
</comment>
<dbReference type="AlphaFoldDB" id="A0A4Q8BDQ9"/>
<dbReference type="RefSeq" id="WP_130336444.1">
    <property type="nucleotide sequence ID" value="NZ_SHLD01000001.1"/>
</dbReference>
<keyword evidence="1" id="KW-1133">Transmembrane helix</keyword>
<sequence>MEQPYTTRVPADIDTPDRIAWGLSFRQLAILAGVGATSWAVYSQFGPALPLPVWLALAVPVAAVTAVVALGRRDGLPLDVWLRHGLTLRRTPRLQAPGQPGGVPVLDAPAPVPAPLRAAAVAIAADGTVHVDGTARTLVACGTTNIALRTVDEQRGLLDGFGRWLNALTAPAQIVVAAHRHLLAPYADAVHTDALPHPALRDAATDYAAFLRDLDAEREPLRRQVTVTVAGAHEPAVRALAAVGVTAQVLDGPAVTAALAAAADPYDPPVPGPRAVPGTPIIRSNR</sequence>
<dbReference type="InterPro" id="IPR024414">
    <property type="entry name" value="Uncharacterised_PrgI"/>
</dbReference>
<protein>
    <submittedName>
        <fullName evidence="2">PrgI family protein</fullName>
    </submittedName>
</protein>
<dbReference type="Pfam" id="PF12666">
    <property type="entry name" value="PrgI"/>
    <property type="match status" value="1"/>
</dbReference>